<name>A0AAV4LG03_9BACL</name>
<proteinExistence type="predicted"/>
<evidence type="ECO:0000313" key="2">
    <source>
        <dbReference type="EMBL" id="GIM46449.1"/>
    </source>
</evidence>
<protein>
    <recommendedName>
        <fullName evidence="4">DUF3147 family protein</fullName>
    </recommendedName>
</protein>
<evidence type="ECO:0000256" key="1">
    <source>
        <dbReference type="SAM" id="Phobius"/>
    </source>
</evidence>
<comment type="caution">
    <text evidence="2">The sequence shown here is derived from an EMBL/GenBank/DDBJ whole genome shotgun (WGS) entry which is preliminary data.</text>
</comment>
<dbReference type="Proteomes" id="UP001057291">
    <property type="component" value="Unassembled WGS sequence"/>
</dbReference>
<keyword evidence="1" id="KW-0812">Transmembrane</keyword>
<keyword evidence="1" id="KW-0472">Membrane</keyword>
<dbReference type="EMBL" id="BOQE01000001">
    <property type="protein sequence ID" value="GIM46449.1"/>
    <property type="molecule type" value="Genomic_DNA"/>
</dbReference>
<dbReference type="NCBIfam" id="NF006750">
    <property type="entry name" value="PRK09272.1-3"/>
    <property type="match status" value="1"/>
</dbReference>
<sequence>MLFTLAKALVSALVILFVTWLANRSPTFWGWIAALPLVSLLSAFWLSVGQQNSREIADFLTGVLWGLIPTALLLLVIVLCLRYHVSFLLSLFIGIGIWGVITCLVQASQN</sequence>
<dbReference type="AlphaFoldDB" id="A0AAV4LG03"/>
<evidence type="ECO:0008006" key="4">
    <source>
        <dbReference type="Google" id="ProtNLM"/>
    </source>
</evidence>
<feature type="transmembrane region" description="Helical" evidence="1">
    <location>
        <begin position="28"/>
        <end position="47"/>
    </location>
</feature>
<organism evidence="2 3">
    <name type="scientific">Collibacillus ludicampi</name>
    <dbReference type="NCBI Taxonomy" id="2771369"/>
    <lineage>
        <taxon>Bacteria</taxon>
        <taxon>Bacillati</taxon>
        <taxon>Bacillota</taxon>
        <taxon>Bacilli</taxon>
        <taxon>Bacillales</taxon>
        <taxon>Alicyclobacillaceae</taxon>
        <taxon>Collibacillus</taxon>
    </lineage>
</organism>
<accession>A0AAV4LG03</accession>
<evidence type="ECO:0000313" key="3">
    <source>
        <dbReference type="Proteomes" id="UP001057291"/>
    </source>
</evidence>
<feature type="transmembrane region" description="Helical" evidence="1">
    <location>
        <begin position="5"/>
        <end position="22"/>
    </location>
</feature>
<gene>
    <name evidence="2" type="ORF">DNHGIG_19980</name>
</gene>
<reference evidence="2" key="1">
    <citation type="journal article" date="2023" name="Int. J. Syst. Evol. Microbiol.">
        <title>Collibacillus ludicampi gen. nov., sp. nov., a new soil bacterium of the family Alicyclobacillaceae.</title>
        <authorList>
            <person name="Jojima T."/>
            <person name="Ioku Y."/>
            <person name="Fukuta Y."/>
            <person name="Shirasaka N."/>
            <person name="Matsumura Y."/>
            <person name="Mori M."/>
        </authorList>
    </citation>
    <scope>NUCLEOTIDE SEQUENCE</scope>
    <source>
        <strain evidence="2">TP075</strain>
    </source>
</reference>
<keyword evidence="3" id="KW-1185">Reference proteome</keyword>
<dbReference type="RefSeq" id="WP_282199550.1">
    <property type="nucleotide sequence ID" value="NZ_BOQE01000001.1"/>
</dbReference>
<keyword evidence="1" id="KW-1133">Transmembrane helix</keyword>
<feature type="transmembrane region" description="Helical" evidence="1">
    <location>
        <begin position="59"/>
        <end position="79"/>
    </location>
</feature>
<feature type="transmembrane region" description="Helical" evidence="1">
    <location>
        <begin position="85"/>
        <end position="105"/>
    </location>
</feature>